<accession>B6YTU6</accession>
<feature type="transmembrane region" description="Helical" evidence="1">
    <location>
        <begin position="190"/>
        <end position="210"/>
    </location>
</feature>
<dbReference type="PATRIC" id="fig|523850.10.peg.1560"/>
<sequence length="284" mass="31177">MGSEIFRRTELRNARLNVSLAAPVPSRGITGLFLKISVHSKRFLAFVVFTGFMAFLQKGSLDKYFTYYGIPGLLSRMPHAMCGFMVPLVVLPLGAMAVNSAVENGTVRVLLSKPLRRRDFFAGSFLGDSLALFLGTALYASFIATYSVHIGAPVSKTFELTIVFGALLYFSLLQYLALGYLLSTLSKGKVSLLTALFLAFLLDFAVPLLIVTSWRDNLFSVAHYIPSPSLQNMVISMAVAPNRGLPPKSVGEVLNLPGNLAMLLLPTLLYLALSWLRFRKADLR</sequence>
<keyword evidence="1" id="KW-0472">Membrane</keyword>
<keyword evidence="1" id="KW-1133">Transmembrane helix</keyword>
<dbReference type="eggNOG" id="arCOG02436">
    <property type="taxonomic scope" value="Archaea"/>
</dbReference>
<keyword evidence="3" id="KW-1185">Reference proteome</keyword>
<evidence type="ECO:0000313" key="3">
    <source>
        <dbReference type="Proteomes" id="UP000002727"/>
    </source>
</evidence>
<protein>
    <submittedName>
        <fullName evidence="2">ABC-type transport system, Hypothetical permease component, C-terminus</fullName>
    </submittedName>
</protein>
<feature type="transmembrane region" description="Helical" evidence="1">
    <location>
        <begin position="80"/>
        <end position="99"/>
    </location>
</feature>
<feature type="transmembrane region" description="Helical" evidence="1">
    <location>
        <begin position="260"/>
        <end position="278"/>
    </location>
</feature>
<dbReference type="HOGENOM" id="CLU_978684_0_0_2"/>
<dbReference type="STRING" id="523850.TON_1547"/>
<name>B6YTU6_THEON</name>
<keyword evidence="1" id="KW-0812">Transmembrane</keyword>
<dbReference type="GeneID" id="25393728"/>
<dbReference type="PANTHER" id="PTHR43471">
    <property type="entry name" value="ABC TRANSPORTER PERMEASE"/>
    <property type="match status" value="1"/>
</dbReference>
<feature type="transmembrane region" description="Helical" evidence="1">
    <location>
        <begin position="162"/>
        <end position="183"/>
    </location>
</feature>
<dbReference type="AlphaFoldDB" id="B6YTU6"/>
<dbReference type="GO" id="GO:0140359">
    <property type="term" value="F:ABC-type transporter activity"/>
    <property type="evidence" value="ECO:0007669"/>
    <property type="project" value="InterPro"/>
</dbReference>
<dbReference type="RefSeq" id="WP_012572509.1">
    <property type="nucleotide sequence ID" value="NC_011529.1"/>
</dbReference>
<feature type="transmembrane region" description="Helical" evidence="1">
    <location>
        <begin position="120"/>
        <end position="142"/>
    </location>
</feature>
<gene>
    <name evidence="2" type="ordered locus">TON_1547</name>
</gene>
<dbReference type="OrthoDB" id="102209at2157"/>
<dbReference type="Pfam" id="PF12679">
    <property type="entry name" value="ABC2_membrane_2"/>
    <property type="match status" value="1"/>
</dbReference>
<organism evidence="2 3">
    <name type="scientific">Thermococcus onnurineus (strain NA1)</name>
    <dbReference type="NCBI Taxonomy" id="523850"/>
    <lineage>
        <taxon>Archaea</taxon>
        <taxon>Methanobacteriati</taxon>
        <taxon>Methanobacteriota</taxon>
        <taxon>Thermococci</taxon>
        <taxon>Thermococcales</taxon>
        <taxon>Thermococcaceae</taxon>
        <taxon>Thermococcus</taxon>
    </lineage>
</organism>
<proteinExistence type="predicted"/>
<feature type="transmembrane region" description="Helical" evidence="1">
    <location>
        <begin position="43"/>
        <end position="60"/>
    </location>
</feature>
<dbReference type="GO" id="GO:0005886">
    <property type="term" value="C:plasma membrane"/>
    <property type="evidence" value="ECO:0007669"/>
    <property type="project" value="UniProtKB-SubCell"/>
</dbReference>
<reference evidence="2 3" key="1">
    <citation type="journal article" date="2008" name="J. Bacteriol.">
        <title>The complete genome sequence of Thermococcus onnurineus NA1 reveals a mixed heterotrophic and carboxydotrophic metabolism.</title>
        <authorList>
            <person name="Lee H.S."/>
            <person name="Kang S.G."/>
            <person name="Bae S.S."/>
            <person name="Lim J.K."/>
            <person name="Cho Y."/>
            <person name="Kim Y.J."/>
            <person name="Jeon J.H."/>
            <person name="Cha S.S."/>
            <person name="Kwon K.K."/>
            <person name="Kim H.T."/>
            <person name="Park C.J."/>
            <person name="Lee H.W."/>
            <person name="Kim S.I."/>
            <person name="Chun J."/>
            <person name="Colwell R.R."/>
            <person name="Kim S.J."/>
            <person name="Lee J.H."/>
        </authorList>
    </citation>
    <scope>NUCLEOTIDE SEQUENCE [LARGE SCALE GENOMIC DNA]</scope>
    <source>
        <strain evidence="2 3">NA1</strain>
    </source>
</reference>
<evidence type="ECO:0000256" key="1">
    <source>
        <dbReference type="SAM" id="Phobius"/>
    </source>
</evidence>
<dbReference type="PANTHER" id="PTHR43471:SF12">
    <property type="entry name" value="HYPOTHETICAL MEMBRANE PROTEIN, CONSERVED"/>
    <property type="match status" value="1"/>
</dbReference>
<dbReference type="Proteomes" id="UP000002727">
    <property type="component" value="Chromosome"/>
</dbReference>
<evidence type="ECO:0000313" key="2">
    <source>
        <dbReference type="EMBL" id="ACJ17037.1"/>
    </source>
</evidence>
<dbReference type="KEGG" id="ton:TON_1547"/>
<dbReference type="EMBL" id="CP000855">
    <property type="protein sequence ID" value="ACJ17037.1"/>
    <property type="molecule type" value="Genomic_DNA"/>
</dbReference>